<reference evidence="1" key="2">
    <citation type="journal article" date="2022" name="New Phytol.">
        <title>Evolutionary transition to the ectomycorrhizal habit in the genomes of a hyperdiverse lineage of mushroom-forming fungi.</title>
        <authorList>
            <person name="Looney B."/>
            <person name="Miyauchi S."/>
            <person name="Morin E."/>
            <person name="Drula E."/>
            <person name="Courty P.E."/>
            <person name="Kohler A."/>
            <person name="Kuo A."/>
            <person name="LaButti K."/>
            <person name="Pangilinan J."/>
            <person name="Lipzen A."/>
            <person name="Riley R."/>
            <person name="Andreopoulos W."/>
            <person name="He G."/>
            <person name="Johnson J."/>
            <person name="Nolan M."/>
            <person name="Tritt A."/>
            <person name="Barry K.W."/>
            <person name="Grigoriev I.V."/>
            <person name="Nagy L.G."/>
            <person name="Hibbett D."/>
            <person name="Henrissat B."/>
            <person name="Matheny P.B."/>
            <person name="Labbe J."/>
            <person name="Martin F.M."/>
        </authorList>
    </citation>
    <scope>NUCLEOTIDE SEQUENCE</scope>
    <source>
        <strain evidence="1">HHB10654</strain>
    </source>
</reference>
<reference evidence="1" key="1">
    <citation type="submission" date="2021-03" db="EMBL/GenBank/DDBJ databases">
        <authorList>
            <consortium name="DOE Joint Genome Institute"/>
            <person name="Ahrendt S."/>
            <person name="Looney B.P."/>
            <person name="Miyauchi S."/>
            <person name="Morin E."/>
            <person name="Drula E."/>
            <person name="Courty P.E."/>
            <person name="Chicoki N."/>
            <person name="Fauchery L."/>
            <person name="Kohler A."/>
            <person name="Kuo A."/>
            <person name="Labutti K."/>
            <person name="Pangilinan J."/>
            <person name="Lipzen A."/>
            <person name="Riley R."/>
            <person name="Andreopoulos W."/>
            <person name="He G."/>
            <person name="Johnson J."/>
            <person name="Barry K.W."/>
            <person name="Grigoriev I.V."/>
            <person name="Nagy L."/>
            <person name="Hibbett D."/>
            <person name="Henrissat B."/>
            <person name="Matheny P.B."/>
            <person name="Labbe J."/>
            <person name="Martin F."/>
        </authorList>
    </citation>
    <scope>NUCLEOTIDE SEQUENCE</scope>
    <source>
        <strain evidence="1">HHB10654</strain>
    </source>
</reference>
<organism evidence="1 2">
    <name type="scientific">Artomyces pyxidatus</name>
    <dbReference type="NCBI Taxonomy" id="48021"/>
    <lineage>
        <taxon>Eukaryota</taxon>
        <taxon>Fungi</taxon>
        <taxon>Dikarya</taxon>
        <taxon>Basidiomycota</taxon>
        <taxon>Agaricomycotina</taxon>
        <taxon>Agaricomycetes</taxon>
        <taxon>Russulales</taxon>
        <taxon>Auriscalpiaceae</taxon>
        <taxon>Artomyces</taxon>
    </lineage>
</organism>
<evidence type="ECO:0000313" key="1">
    <source>
        <dbReference type="EMBL" id="KAI0060505.1"/>
    </source>
</evidence>
<comment type="caution">
    <text evidence="1">The sequence shown here is derived from an EMBL/GenBank/DDBJ whole genome shotgun (WGS) entry which is preliminary data.</text>
</comment>
<name>A0ACB8SWJ9_9AGAM</name>
<protein>
    <submittedName>
        <fullName evidence="1">Uncharacterized protein</fullName>
    </submittedName>
</protein>
<proteinExistence type="predicted"/>
<dbReference type="Proteomes" id="UP000814140">
    <property type="component" value="Unassembled WGS sequence"/>
</dbReference>
<dbReference type="EMBL" id="MU277218">
    <property type="protein sequence ID" value="KAI0060505.1"/>
    <property type="molecule type" value="Genomic_DNA"/>
</dbReference>
<sequence>MDASREAAVSRVPVEILREIFSLTHDVKHTSHFFSNENLRSFALVNKRWHSVALLELYTHIYVCYARRLEPWKAQRQLYHSLERNPPLASMVRSIRFHSSSSKHEELLFLAQSICLCDNLVHFVFRGWFHDTEPLIVALSTSYKLQSVELSFGRAFAPLCSVSRFFSMLQGWKDIHTVIIGASTLRADTKDEHTTVVHDIACPLLRRFEFKGDSMTDIHLEILSRISPSISDLSLETSTISEDALAAAFGCWRDSLESLSLEWPFSRSITVLPGDHLSKVNAILAGSTRLHTLLTASTYVSPASLNHGFPRLATLTLGIFPQETTSFIDVLRNPNTLPSLRELHVFTFRADGKWYGLDHKSSQSLQDAWKTRLMEPTTGKLRGSQ</sequence>
<gene>
    <name evidence="1" type="ORF">BV25DRAFT_1917605</name>
</gene>
<keyword evidence="2" id="KW-1185">Reference proteome</keyword>
<evidence type="ECO:0000313" key="2">
    <source>
        <dbReference type="Proteomes" id="UP000814140"/>
    </source>
</evidence>
<accession>A0ACB8SWJ9</accession>